<dbReference type="Gene3D" id="3.40.640.10">
    <property type="entry name" value="Type I PLP-dependent aspartate aminotransferase-like (Major domain)"/>
    <property type="match status" value="1"/>
</dbReference>
<dbReference type="AlphaFoldDB" id="A0A382TYF3"/>
<reference evidence="1" key="1">
    <citation type="submission" date="2018-05" db="EMBL/GenBank/DDBJ databases">
        <authorList>
            <person name="Lanie J.A."/>
            <person name="Ng W.-L."/>
            <person name="Kazmierczak K.M."/>
            <person name="Andrzejewski T.M."/>
            <person name="Davidsen T.M."/>
            <person name="Wayne K.J."/>
            <person name="Tettelin H."/>
            <person name="Glass J.I."/>
            <person name="Rusch D."/>
            <person name="Podicherti R."/>
            <person name="Tsui H.-C.T."/>
            <person name="Winkler M.E."/>
        </authorList>
    </citation>
    <scope>NUCLEOTIDE SEQUENCE</scope>
</reference>
<dbReference type="InterPro" id="IPR015421">
    <property type="entry name" value="PyrdxlP-dep_Trfase_major"/>
</dbReference>
<proteinExistence type="predicted"/>
<protein>
    <recommendedName>
        <fullName evidence="2">DegT/DnrJ/EryC1/StrS aminotransferase family protein</fullName>
    </recommendedName>
</protein>
<evidence type="ECO:0008006" key="2">
    <source>
        <dbReference type="Google" id="ProtNLM"/>
    </source>
</evidence>
<name>A0A382TYF3_9ZZZZ</name>
<dbReference type="PANTHER" id="PTHR30244:SF34">
    <property type="entry name" value="DTDP-4-AMINO-4,6-DIDEOXYGALACTOSE TRANSAMINASE"/>
    <property type="match status" value="1"/>
</dbReference>
<gene>
    <name evidence="1" type="ORF">METZ01_LOCUS379606</name>
</gene>
<feature type="non-terminal residue" evidence="1">
    <location>
        <position position="111"/>
    </location>
</feature>
<dbReference type="EMBL" id="UINC01139917">
    <property type="protein sequence ID" value="SVD26752.1"/>
    <property type="molecule type" value="Genomic_DNA"/>
</dbReference>
<accession>A0A382TYF3</accession>
<sequence>MTGAELIGQEELKEIQELFDREKVMLYRYGPKNYKTLLFEEAFAEYMGVKYAHSVSSGTAAIHSALAAVGVGQDDEIITTAWTFVAPIEAIVALGAIPILANIDETFHLAP</sequence>
<dbReference type="InterPro" id="IPR000653">
    <property type="entry name" value="DegT/StrS_aminotransferase"/>
</dbReference>
<evidence type="ECO:0000313" key="1">
    <source>
        <dbReference type="EMBL" id="SVD26752.1"/>
    </source>
</evidence>
<dbReference type="SUPFAM" id="SSF53383">
    <property type="entry name" value="PLP-dependent transferases"/>
    <property type="match status" value="1"/>
</dbReference>
<dbReference type="GO" id="GO:0000271">
    <property type="term" value="P:polysaccharide biosynthetic process"/>
    <property type="evidence" value="ECO:0007669"/>
    <property type="project" value="TreeGrafter"/>
</dbReference>
<dbReference type="PANTHER" id="PTHR30244">
    <property type="entry name" value="TRANSAMINASE"/>
    <property type="match status" value="1"/>
</dbReference>
<dbReference type="GO" id="GO:0008483">
    <property type="term" value="F:transaminase activity"/>
    <property type="evidence" value="ECO:0007669"/>
    <property type="project" value="TreeGrafter"/>
</dbReference>
<dbReference type="Pfam" id="PF01041">
    <property type="entry name" value="DegT_DnrJ_EryC1"/>
    <property type="match status" value="1"/>
</dbReference>
<organism evidence="1">
    <name type="scientific">marine metagenome</name>
    <dbReference type="NCBI Taxonomy" id="408172"/>
    <lineage>
        <taxon>unclassified sequences</taxon>
        <taxon>metagenomes</taxon>
        <taxon>ecological metagenomes</taxon>
    </lineage>
</organism>
<dbReference type="InterPro" id="IPR015424">
    <property type="entry name" value="PyrdxlP-dep_Trfase"/>
</dbReference>
<dbReference type="GO" id="GO:0030170">
    <property type="term" value="F:pyridoxal phosphate binding"/>
    <property type="evidence" value="ECO:0007669"/>
    <property type="project" value="TreeGrafter"/>
</dbReference>